<dbReference type="Proteomes" id="UP000244571">
    <property type="component" value="Chromosome"/>
</dbReference>
<proteinExistence type="predicted"/>
<protein>
    <submittedName>
        <fullName evidence="1">Molybdopterin synthase sulfur carrier subunit</fullName>
    </submittedName>
</protein>
<reference evidence="1 2" key="1">
    <citation type="submission" date="2018-04" db="EMBL/GenBank/DDBJ databases">
        <title>Bordetella sp. HZ20 isolated from seawater.</title>
        <authorList>
            <person name="Sun C."/>
        </authorList>
    </citation>
    <scope>NUCLEOTIDE SEQUENCE [LARGE SCALE GENOMIC DNA]</scope>
    <source>
        <strain evidence="1 2">HZ20</strain>
    </source>
</reference>
<dbReference type="InterPro" id="IPR012675">
    <property type="entry name" value="Beta-grasp_dom_sf"/>
</dbReference>
<name>A0A2R4XNT3_9BURK</name>
<sequence>MGDTPLDRGGETFEFKVGTLRGVLRELDRLYPGLGHVLEEDTAVAIDGVIHDIIYTQPLRPGCEVFFIPRIESG</sequence>
<dbReference type="SUPFAM" id="SSF54285">
    <property type="entry name" value="MoaD/ThiS"/>
    <property type="match status" value="1"/>
</dbReference>
<dbReference type="AlphaFoldDB" id="A0A2R4XNT3"/>
<gene>
    <name evidence="1" type="ORF">DBV39_18895</name>
</gene>
<dbReference type="EMBL" id="CP028901">
    <property type="protein sequence ID" value="AWB35466.1"/>
    <property type="molecule type" value="Genomic_DNA"/>
</dbReference>
<keyword evidence="2" id="KW-1185">Reference proteome</keyword>
<evidence type="ECO:0000313" key="2">
    <source>
        <dbReference type="Proteomes" id="UP000244571"/>
    </source>
</evidence>
<organism evidence="1 2">
    <name type="scientific">Orrella marina</name>
    <dbReference type="NCBI Taxonomy" id="2163011"/>
    <lineage>
        <taxon>Bacteria</taxon>
        <taxon>Pseudomonadati</taxon>
        <taxon>Pseudomonadota</taxon>
        <taxon>Betaproteobacteria</taxon>
        <taxon>Burkholderiales</taxon>
        <taxon>Alcaligenaceae</taxon>
        <taxon>Orrella</taxon>
    </lineage>
</organism>
<dbReference type="KEGG" id="boz:DBV39_18895"/>
<dbReference type="RefSeq" id="WP_108622922.1">
    <property type="nucleotide sequence ID" value="NZ_CP028901.1"/>
</dbReference>
<evidence type="ECO:0000313" key="1">
    <source>
        <dbReference type="EMBL" id="AWB35466.1"/>
    </source>
</evidence>
<accession>A0A2R4XNT3</accession>
<dbReference type="InterPro" id="IPR016155">
    <property type="entry name" value="Mopterin_synth/thiamin_S_b"/>
</dbReference>
<dbReference type="Gene3D" id="3.10.20.30">
    <property type="match status" value="1"/>
</dbReference>
<dbReference type="OrthoDB" id="8087696at2"/>